<dbReference type="RefSeq" id="WP_201366209.1">
    <property type="nucleotide sequence ID" value="NZ_BNJJ01000026.1"/>
</dbReference>
<comment type="caution">
    <text evidence="9">The sequence shown here is derived from an EMBL/GenBank/DDBJ whole genome shotgun (WGS) entry which is preliminary data.</text>
</comment>
<evidence type="ECO:0000256" key="3">
    <source>
        <dbReference type="ARBA" id="ARBA00022475"/>
    </source>
</evidence>
<keyword evidence="2 7" id="KW-0813">Transport</keyword>
<keyword evidence="10" id="KW-1185">Reference proteome</keyword>
<keyword evidence="6 7" id="KW-0472">Membrane</keyword>
<feature type="transmembrane region" description="Helical" evidence="7">
    <location>
        <begin position="75"/>
        <end position="99"/>
    </location>
</feature>
<dbReference type="Pfam" id="PF00528">
    <property type="entry name" value="BPD_transp_1"/>
    <property type="match status" value="1"/>
</dbReference>
<keyword evidence="3" id="KW-1003">Cell membrane</keyword>
<evidence type="ECO:0000256" key="4">
    <source>
        <dbReference type="ARBA" id="ARBA00022692"/>
    </source>
</evidence>
<dbReference type="SUPFAM" id="SSF161098">
    <property type="entry name" value="MetI-like"/>
    <property type="match status" value="1"/>
</dbReference>
<evidence type="ECO:0000259" key="8">
    <source>
        <dbReference type="PROSITE" id="PS50928"/>
    </source>
</evidence>
<dbReference type="CDD" id="cd06261">
    <property type="entry name" value="TM_PBP2"/>
    <property type="match status" value="1"/>
</dbReference>
<reference evidence="9 10" key="1">
    <citation type="journal article" date="2021" name="Int. J. Syst. Evol. Microbiol.">
        <title>Reticulibacter mediterranei gen. nov., sp. nov., within the new family Reticulibacteraceae fam. nov., and Ktedonospora formicarum gen. nov., sp. nov., Ktedonobacter robiniae sp. nov., Dictyobacter formicarum sp. nov. and Dictyobacter arantiisoli sp. nov., belonging to the class Ktedonobacteria.</title>
        <authorList>
            <person name="Yabe S."/>
            <person name="Zheng Y."/>
            <person name="Wang C.M."/>
            <person name="Sakai Y."/>
            <person name="Abe K."/>
            <person name="Yokota A."/>
            <person name="Donadio S."/>
            <person name="Cavaletti L."/>
            <person name="Monciardini P."/>
        </authorList>
    </citation>
    <scope>NUCLEOTIDE SEQUENCE [LARGE SCALE GENOMIC DNA]</scope>
    <source>
        <strain evidence="9 10">SOSP1-9</strain>
    </source>
</reference>
<comment type="similarity">
    <text evidence="7">Belongs to the binding-protein-dependent transport system permease family.</text>
</comment>
<gene>
    <name evidence="9" type="ORF">KSZ_66540</name>
</gene>
<evidence type="ECO:0000313" key="9">
    <source>
        <dbReference type="EMBL" id="GHO88648.1"/>
    </source>
</evidence>
<evidence type="ECO:0000256" key="6">
    <source>
        <dbReference type="ARBA" id="ARBA00023136"/>
    </source>
</evidence>
<dbReference type="EMBL" id="BNJJ01000026">
    <property type="protein sequence ID" value="GHO88648.1"/>
    <property type="molecule type" value="Genomic_DNA"/>
</dbReference>
<organism evidence="9 10">
    <name type="scientific">Dictyobacter formicarum</name>
    <dbReference type="NCBI Taxonomy" id="2778368"/>
    <lineage>
        <taxon>Bacteria</taxon>
        <taxon>Bacillati</taxon>
        <taxon>Chloroflexota</taxon>
        <taxon>Ktedonobacteria</taxon>
        <taxon>Ktedonobacterales</taxon>
        <taxon>Dictyobacteraceae</taxon>
        <taxon>Dictyobacter</taxon>
    </lineage>
</organism>
<dbReference type="InterPro" id="IPR035906">
    <property type="entry name" value="MetI-like_sf"/>
</dbReference>
<feature type="transmembrane region" description="Helical" evidence="7">
    <location>
        <begin position="181"/>
        <end position="203"/>
    </location>
</feature>
<sequence>MSYSLRALKTGTTYVLLVLASILLLFPFFFALSVALQGETVTPHFLPDLGNLDWSVFAKVLEQQPDLVRWTINSFVVSLVVTLGVIITSALAAYAFATLEFWGKSFFFLLALGTLMIPFEATIIPNFLFISHMGWIDSYQGLIAPFLASGFGIFLLRQYFLTIPHELYEAARIDGCGRTRYLWSILLPISKPALATLGLYTFLSTWNQFYWPLLVTDSSPWRTTQVGITIFHSNEVQILNTQMAATLIIILPTLIPLIFGQRQLVRGLTAGIFK</sequence>
<feature type="transmembrane region" description="Helical" evidence="7">
    <location>
        <begin position="142"/>
        <end position="160"/>
    </location>
</feature>
<dbReference type="Gene3D" id="1.10.3720.10">
    <property type="entry name" value="MetI-like"/>
    <property type="match status" value="1"/>
</dbReference>
<feature type="transmembrane region" description="Helical" evidence="7">
    <location>
        <begin position="241"/>
        <end position="259"/>
    </location>
</feature>
<evidence type="ECO:0000313" key="10">
    <source>
        <dbReference type="Proteomes" id="UP000635565"/>
    </source>
</evidence>
<name>A0ABQ3VS42_9CHLR</name>
<dbReference type="InterPro" id="IPR000515">
    <property type="entry name" value="MetI-like"/>
</dbReference>
<feature type="transmembrane region" description="Helical" evidence="7">
    <location>
        <begin position="106"/>
        <end position="130"/>
    </location>
</feature>
<keyword evidence="4 7" id="KW-0812">Transmembrane</keyword>
<keyword evidence="5 7" id="KW-1133">Transmembrane helix</keyword>
<dbReference type="Proteomes" id="UP000635565">
    <property type="component" value="Unassembled WGS sequence"/>
</dbReference>
<dbReference type="PANTHER" id="PTHR43744">
    <property type="entry name" value="ABC TRANSPORTER PERMEASE PROTEIN MG189-RELATED-RELATED"/>
    <property type="match status" value="1"/>
</dbReference>
<protein>
    <submittedName>
        <fullName evidence="9">ABC transporter permease</fullName>
    </submittedName>
</protein>
<dbReference type="PANTHER" id="PTHR43744:SF8">
    <property type="entry name" value="SN-GLYCEROL-3-PHOSPHATE TRANSPORT SYSTEM PERMEASE PROTEIN UGPE"/>
    <property type="match status" value="1"/>
</dbReference>
<accession>A0ABQ3VS42</accession>
<evidence type="ECO:0000256" key="1">
    <source>
        <dbReference type="ARBA" id="ARBA00004651"/>
    </source>
</evidence>
<dbReference type="PROSITE" id="PS50928">
    <property type="entry name" value="ABC_TM1"/>
    <property type="match status" value="1"/>
</dbReference>
<evidence type="ECO:0000256" key="5">
    <source>
        <dbReference type="ARBA" id="ARBA00022989"/>
    </source>
</evidence>
<comment type="subcellular location">
    <subcellularLocation>
        <location evidence="1 7">Cell membrane</location>
        <topology evidence="1 7">Multi-pass membrane protein</topology>
    </subcellularLocation>
</comment>
<feature type="domain" description="ABC transmembrane type-1" evidence="8">
    <location>
        <begin position="71"/>
        <end position="260"/>
    </location>
</feature>
<evidence type="ECO:0000256" key="7">
    <source>
        <dbReference type="RuleBase" id="RU363032"/>
    </source>
</evidence>
<proteinExistence type="inferred from homology"/>
<feature type="transmembrane region" description="Helical" evidence="7">
    <location>
        <begin position="12"/>
        <end position="36"/>
    </location>
</feature>
<evidence type="ECO:0000256" key="2">
    <source>
        <dbReference type="ARBA" id="ARBA00022448"/>
    </source>
</evidence>